<dbReference type="PANTHER" id="PTHR30388">
    <property type="entry name" value="ALDEHYDE OXIDOREDUCTASE MOLYBDENUM COFACTOR ASSEMBLY PROTEIN"/>
    <property type="match status" value="1"/>
</dbReference>
<feature type="domain" description="XdhC- CoxI" evidence="1">
    <location>
        <begin position="11"/>
        <end position="78"/>
    </location>
</feature>
<reference evidence="3" key="1">
    <citation type="submission" date="2020-05" db="EMBL/GenBank/DDBJ databases">
        <authorList>
            <person name="Chiriac C."/>
            <person name="Salcher M."/>
            <person name="Ghai R."/>
            <person name="Kavagutti S V."/>
        </authorList>
    </citation>
    <scope>NUCLEOTIDE SEQUENCE</scope>
</reference>
<sequence>MRELFADFAQWHQRGLRVAVARVIDVEGSGPREPGAAMAVAENGEVVGSVSGGCVEGAVVSEALAILAGEKSPGIITFGYSDDEAFAVGLTCGGIIHLFIQPLDAYLADSSMQALAERTQQQTPVGLATIIEGPHVGAWLIVSPQLPPIGSLGNIELDRIVGRDTLGELEAGTTGVRHYGADGQTTPEDLDDTPMVKVFVESFAPPPHMWIFGAVDFTAALARVAKILGYHVTVCDAREVFATRRRFPMADEVVVTWPNAYFESHGKSLTARDAVCVLTHDAKFDVPAIQGALGTKAGYIGVMGSRKTHTKRIERLALAGVTSPTDLARLMSPIGLDLGARTPEETAISICAEIIAQRTGRQSPSLKDASGPIH</sequence>
<evidence type="ECO:0000313" key="3">
    <source>
        <dbReference type="EMBL" id="CAB5023965.1"/>
    </source>
</evidence>
<evidence type="ECO:0000259" key="1">
    <source>
        <dbReference type="Pfam" id="PF02625"/>
    </source>
</evidence>
<dbReference type="EMBL" id="CAFBQU010000051">
    <property type="protein sequence ID" value="CAB5067237.1"/>
    <property type="molecule type" value="Genomic_DNA"/>
</dbReference>
<name>A0A6J7R5F9_9ZZZZ</name>
<dbReference type="InterPro" id="IPR052698">
    <property type="entry name" value="MoCofactor_Util/Proc"/>
</dbReference>
<evidence type="ECO:0000313" key="4">
    <source>
        <dbReference type="EMBL" id="CAB5067237.1"/>
    </source>
</evidence>
<dbReference type="Gene3D" id="3.40.50.720">
    <property type="entry name" value="NAD(P)-binding Rossmann-like Domain"/>
    <property type="match status" value="1"/>
</dbReference>
<organism evidence="3">
    <name type="scientific">freshwater metagenome</name>
    <dbReference type="NCBI Taxonomy" id="449393"/>
    <lineage>
        <taxon>unclassified sequences</taxon>
        <taxon>metagenomes</taxon>
        <taxon>ecological metagenomes</taxon>
    </lineage>
</organism>
<dbReference type="Pfam" id="PF02625">
    <property type="entry name" value="XdhC_CoxI"/>
    <property type="match status" value="1"/>
</dbReference>
<proteinExistence type="predicted"/>
<dbReference type="EMBL" id="CAFBPN010000054">
    <property type="protein sequence ID" value="CAB5023965.1"/>
    <property type="molecule type" value="Genomic_DNA"/>
</dbReference>
<feature type="domain" description="XdhC Rossmann" evidence="2">
    <location>
        <begin position="209"/>
        <end position="354"/>
    </location>
</feature>
<protein>
    <submittedName>
        <fullName evidence="3">Unannotated protein</fullName>
    </submittedName>
</protein>
<evidence type="ECO:0000259" key="2">
    <source>
        <dbReference type="Pfam" id="PF13478"/>
    </source>
</evidence>
<dbReference type="InterPro" id="IPR003777">
    <property type="entry name" value="XdhC_CoxI"/>
</dbReference>
<dbReference type="Pfam" id="PF13478">
    <property type="entry name" value="XdhC_C"/>
    <property type="match status" value="1"/>
</dbReference>
<dbReference type="PANTHER" id="PTHR30388:SF4">
    <property type="entry name" value="MOLYBDENUM COFACTOR INSERTION CHAPERONE PAOD"/>
    <property type="match status" value="1"/>
</dbReference>
<dbReference type="AlphaFoldDB" id="A0A6J7R5F9"/>
<gene>
    <name evidence="3" type="ORF">UFOPK4098_01023</name>
    <name evidence="4" type="ORF">UFOPK4347_01425</name>
</gene>
<accession>A0A6J7R5F9</accession>
<dbReference type="InterPro" id="IPR027051">
    <property type="entry name" value="XdhC_Rossmann_dom"/>
</dbReference>